<sequence length="97" mass="10366">MLEGEGRAAATRAPFDALIVATPDFVRDRSLRNVVETTGGRVLASVNWDEAVARVEATVVAPLLLLDAAGRMTSSSRRRSIVSTATPPGEGWRSSRD</sequence>
<accession>A0AA41ZCL5</accession>
<evidence type="ECO:0000256" key="1">
    <source>
        <dbReference type="SAM" id="MobiDB-lite"/>
    </source>
</evidence>
<feature type="region of interest" description="Disordered" evidence="1">
    <location>
        <begin position="72"/>
        <end position="97"/>
    </location>
</feature>
<evidence type="ECO:0000313" key="3">
    <source>
        <dbReference type="Proteomes" id="UP001165565"/>
    </source>
</evidence>
<organism evidence="2 3">
    <name type="scientific">Sphingomonas lycopersici</name>
    <dbReference type="NCBI Taxonomy" id="2951807"/>
    <lineage>
        <taxon>Bacteria</taxon>
        <taxon>Pseudomonadati</taxon>
        <taxon>Pseudomonadota</taxon>
        <taxon>Alphaproteobacteria</taxon>
        <taxon>Sphingomonadales</taxon>
        <taxon>Sphingomonadaceae</taxon>
        <taxon>Sphingomonas</taxon>
    </lineage>
</organism>
<dbReference type="EMBL" id="JANFAV010000016">
    <property type="protein sequence ID" value="MCW6536877.1"/>
    <property type="molecule type" value="Genomic_DNA"/>
</dbReference>
<comment type="caution">
    <text evidence="2">The sequence shown here is derived from an EMBL/GenBank/DDBJ whole genome shotgun (WGS) entry which is preliminary data.</text>
</comment>
<dbReference type="RefSeq" id="WP_179512728.1">
    <property type="nucleotide sequence ID" value="NZ_JANFAV010000016.1"/>
</dbReference>
<dbReference type="AlphaFoldDB" id="A0AA41ZCL5"/>
<reference evidence="2" key="1">
    <citation type="submission" date="2022-06" db="EMBL/GenBank/DDBJ databases">
        <title>Sphingomonas sp. nov. isolated from rhizosphere soil of tomato.</title>
        <authorList>
            <person name="Dong H."/>
            <person name="Gao R."/>
        </authorList>
    </citation>
    <scope>NUCLEOTIDE SEQUENCE</scope>
    <source>
        <strain evidence="2">MMSM24</strain>
    </source>
</reference>
<dbReference type="Proteomes" id="UP001165565">
    <property type="component" value="Unassembled WGS sequence"/>
</dbReference>
<name>A0AA41ZCL5_9SPHN</name>
<protein>
    <submittedName>
        <fullName evidence="2">Uncharacterized protein</fullName>
    </submittedName>
</protein>
<evidence type="ECO:0000313" key="2">
    <source>
        <dbReference type="EMBL" id="MCW6536877.1"/>
    </source>
</evidence>
<keyword evidence="3" id="KW-1185">Reference proteome</keyword>
<proteinExistence type="predicted"/>
<gene>
    <name evidence="2" type="ORF">NEE01_19025</name>
</gene>